<reference evidence="2 3" key="2">
    <citation type="journal article" date="2010" name="J. Bacteriol.">
        <title>Complete genome sequence of Methanothermobacter marburgensis, a methanoarchaeon model organism.</title>
        <authorList>
            <person name="Liesegang H."/>
            <person name="Kaster A.K."/>
            <person name="Wiezer A."/>
            <person name="Goenrich M."/>
            <person name="Wollherr A."/>
            <person name="Seedorf H."/>
            <person name="Gottschalk G."/>
            <person name="Thauer R.K."/>
        </authorList>
    </citation>
    <scope>NUCLEOTIDE SEQUENCE [LARGE SCALE GENOMIC DNA]</scope>
    <source>
        <strain evidence="3">ATCC BAA-927 / DSM 2133 / JCM 14651 / NBRC 100331 / OCM 82 / Marburg</strain>
    </source>
</reference>
<evidence type="ECO:0000313" key="3">
    <source>
        <dbReference type="Proteomes" id="UP000000345"/>
    </source>
</evidence>
<dbReference type="Proteomes" id="UP000000345">
    <property type="component" value="Chromosome"/>
</dbReference>
<keyword evidence="1" id="KW-1133">Transmembrane helix</keyword>
<dbReference type="HOGENOM" id="CLU_2067857_0_0_2"/>
<proteinExistence type="predicted"/>
<dbReference type="AlphaFoldDB" id="D9PYK5"/>
<accession>D9PYK5</accession>
<keyword evidence="1" id="KW-0472">Membrane</keyword>
<feature type="transmembrane region" description="Helical" evidence="1">
    <location>
        <begin position="87"/>
        <end position="106"/>
    </location>
</feature>
<dbReference type="PaxDb" id="79929-MTBMA_c17350"/>
<feature type="transmembrane region" description="Helical" evidence="1">
    <location>
        <begin position="12"/>
        <end position="32"/>
    </location>
</feature>
<sequence length="118" mass="12886">MGPPYPLVGGDLVRRAYVLMAGVILLLFPWMLSRNSGFLLGLAFAIFTGLVIARFSKPAEEKTNMIISAVSCYTILVLLQALRSFPLNSWTLLFTAGSFFLSLILMQTGSILNSALPQ</sequence>
<keyword evidence="3" id="KW-1185">Reference proteome</keyword>
<gene>
    <name evidence="2" type="ordered locus">MTBMA_c17350</name>
</gene>
<evidence type="ECO:0000256" key="1">
    <source>
        <dbReference type="SAM" id="Phobius"/>
    </source>
</evidence>
<dbReference type="STRING" id="79929.MTBMA_c17350"/>
<dbReference type="KEGG" id="mmg:MTBMA_c17350"/>
<feature type="transmembrane region" description="Helical" evidence="1">
    <location>
        <begin position="63"/>
        <end position="81"/>
    </location>
</feature>
<protein>
    <submittedName>
        <fullName evidence="2">Uncharacterized protein</fullName>
    </submittedName>
</protein>
<organism evidence="2 3">
    <name type="scientific">Methanothermobacter marburgensis (strain ATCC BAA-927 / DSM 2133 / JCM 14651 / NBRC 100331 / OCM 82 / Marburg)</name>
    <name type="common">Methanobacterium thermoautotrophicum</name>
    <dbReference type="NCBI Taxonomy" id="79929"/>
    <lineage>
        <taxon>Archaea</taxon>
        <taxon>Methanobacteriati</taxon>
        <taxon>Methanobacteriota</taxon>
        <taxon>Methanomada group</taxon>
        <taxon>Methanobacteria</taxon>
        <taxon>Methanobacteriales</taxon>
        <taxon>Methanobacteriaceae</taxon>
        <taxon>Methanothermobacter</taxon>
    </lineage>
</organism>
<name>D9PYK5_METTM</name>
<evidence type="ECO:0000313" key="2">
    <source>
        <dbReference type="EMBL" id="ADL59303.1"/>
    </source>
</evidence>
<reference key="1">
    <citation type="submission" date="2009-08" db="EMBL/GenBank/DDBJ databases">
        <title>The genome sequence of Methanothermobacter marburgensis.</title>
        <authorList>
            <person name="Kaster A."/>
            <person name="Seedorf H."/>
            <person name="Goenrich M."/>
            <person name="Wiezer A."/>
            <person name="Liesegang H."/>
            <person name="Thauer R."/>
            <person name="Gottschalk G."/>
        </authorList>
    </citation>
    <scope>NUCLEOTIDE SEQUENCE</scope>
    <source>
        <strain>Marburg</strain>
    </source>
</reference>
<keyword evidence="1" id="KW-0812">Transmembrane</keyword>
<feature type="transmembrane region" description="Helical" evidence="1">
    <location>
        <begin position="38"/>
        <end position="56"/>
    </location>
</feature>
<dbReference type="EMBL" id="CP001710">
    <property type="protein sequence ID" value="ADL59303.1"/>
    <property type="molecule type" value="Genomic_DNA"/>
</dbReference>